<name>A0ABR1J4P8_9AGAR</name>
<reference evidence="1 2" key="1">
    <citation type="submission" date="2024-01" db="EMBL/GenBank/DDBJ databases">
        <title>A draft genome for the cacao thread blight pathogen Marasmiellus scandens.</title>
        <authorList>
            <person name="Baruah I.K."/>
            <person name="Leung J."/>
            <person name="Bukari Y."/>
            <person name="Amoako-Attah I."/>
            <person name="Meinhardt L.W."/>
            <person name="Bailey B.A."/>
            <person name="Cohen S.P."/>
        </authorList>
    </citation>
    <scope>NUCLEOTIDE SEQUENCE [LARGE SCALE GENOMIC DNA]</scope>
    <source>
        <strain evidence="1 2">GH-19</strain>
    </source>
</reference>
<evidence type="ECO:0000313" key="2">
    <source>
        <dbReference type="Proteomes" id="UP001498398"/>
    </source>
</evidence>
<keyword evidence="2" id="KW-1185">Reference proteome</keyword>
<dbReference type="InterPro" id="IPR012171">
    <property type="entry name" value="Fatty_acid_desaturase"/>
</dbReference>
<evidence type="ECO:0000313" key="1">
    <source>
        <dbReference type="EMBL" id="KAK7449307.1"/>
    </source>
</evidence>
<dbReference type="Proteomes" id="UP001498398">
    <property type="component" value="Unassembled WGS sequence"/>
</dbReference>
<comment type="caution">
    <text evidence="1">The sequence shown here is derived from an EMBL/GenBank/DDBJ whole genome shotgun (WGS) entry which is preliminary data.</text>
</comment>
<accession>A0ABR1J4P8</accession>
<gene>
    <name evidence="1" type="ORF">VKT23_013450</name>
</gene>
<organism evidence="1 2">
    <name type="scientific">Marasmiellus scandens</name>
    <dbReference type="NCBI Taxonomy" id="2682957"/>
    <lineage>
        <taxon>Eukaryota</taxon>
        <taxon>Fungi</taxon>
        <taxon>Dikarya</taxon>
        <taxon>Basidiomycota</taxon>
        <taxon>Agaricomycotina</taxon>
        <taxon>Agaricomycetes</taxon>
        <taxon>Agaricomycetidae</taxon>
        <taxon>Agaricales</taxon>
        <taxon>Marasmiineae</taxon>
        <taxon>Omphalotaceae</taxon>
        <taxon>Marasmiellus</taxon>
    </lineage>
</organism>
<dbReference type="EMBL" id="JBANRG010000036">
    <property type="protein sequence ID" value="KAK7449307.1"/>
    <property type="molecule type" value="Genomic_DNA"/>
</dbReference>
<dbReference type="PANTHER" id="PTHR32100">
    <property type="entry name" value="OMEGA-6 FATTY ACID DESATURASE, CHLOROPLASTIC"/>
    <property type="match status" value="1"/>
</dbReference>
<protein>
    <submittedName>
        <fullName evidence="1">Uncharacterized protein</fullName>
    </submittedName>
</protein>
<proteinExistence type="predicted"/>
<sequence>MGWYQIFQDGPEYEQRKQKGSFIPPNISIKDVHAAVPKHLFKRSTSISLYYILRHLAVTYAFHQLGLKIDSVTVSSPPIWRPVITASFWLLYWGWQGMAFAGIWCLGHEVRVLPSPEFIPFDDSAGWARWSFGTPMV</sequence>